<proteinExistence type="predicted"/>
<reference evidence="1 2" key="1">
    <citation type="submission" date="2018-12" db="EMBL/GenBank/DDBJ databases">
        <authorList>
            <person name="Lunina O.N."/>
            <person name="Grouzdev D.S."/>
            <person name="Gorlenko V.M."/>
            <person name="Savvichev A.S."/>
        </authorList>
    </citation>
    <scope>NUCLEOTIDE SEQUENCE [LARGE SCALE GENOMIC DNA]</scope>
    <source>
        <strain evidence="1 2">BrKhr-17</strain>
    </source>
</reference>
<sequence length="322" mass="35896">MKRLFSPILLAAGLTLLQLALTPPGGQNTLHAENSKIILRHADMIEGGEDAVGPYRAAIGNVEMLKGELTMTCRRTTDYDGQNRIIMNGDVSISDGSMEVFGDDGVFYTDREVLELSGNVRGRMKDNSLAVRSKKGMFNNDESQLWFYDDAVGWKGKDQVSGEIILLHFRKSEKKGEKRTIDEMQLHGNAFYTSPDTLIQSPVGYDQMSGKKIVALIGENSRIEGLTVTGQAESLFHLYDENSKPTGINYSSGDRIRMIFREGRMHTMKVTGNAEGTEYPASFRGEESINLPKFAWRAAENPWAPPEKKDAPVFEGLFDRDK</sequence>
<name>A0A3S0L6J6_CHLPH</name>
<dbReference type="EMBL" id="RXYK01000002">
    <property type="protein sequence ID" value="RTY39455.1"/>
    <property type="molecule type" value="Genomic_DNA"/>
</dbReference>
<accession>A0A3S0L6J6</accession>
<protein>
    <recommendedName>
        <fullName evidence="3">Organic solvent tolerance-like N-terminal domain-containing protein</fullName>
    </recommendedName>
</protein>
<evidence type="ECO:0008006" key="3">
    <source>
        <dbReference type="Google" id="ProtNLM"/>
    </source>
</evidence>
<dbReference type="Proteomes" id="UP000279908">
    <property type="component" value="Unassembled WGS sequence"/>
</dbReference>
<dbReference type="AlphaFoldDB" id="A0A3S0L6J6"/>
<evidence type="ECO:0000313" key="2">
    <source>
        <dbReference type="Proteomes" id="UP000279908"/>
    </source>
</evidence>
<comment type="caution">
    <text evidence="1">The sequence shown here is derived from an EMBL/GenBank/DDBJ whole genome shotgun (WGS) entry which is preliminary data.</text>
</comment>
<dbReference type="RefSeq" id="WP_126383557.1">
    <property type="nucleotide sequence ID" value="NZ_RXYK01000002.1"/>
</dbReference>
<dbReference type="Gene3D" id="2.60.450.10">
    <property type="entry name" value="Lipopolysaccharide (LPS) transport protein A like domain"/>
    <property type="match status" value="1"/>
</dbReference>
<organism evidence="1 2">
    <name type="scientific">Chlorobium phaeovibrioides</name>
    <dbReference type="NCBI Taxonomy" id="1094"/>
    <lineage>
        <taxon>Bacteria</taxon>
        <taxon>Pseudomonadati</taxon>
        <taxon>Chlorobiota</taxon>
        <taxon>Chlorobiia</taxon>
        <taxon>Chlorobiales</taxon>
        <taxon>Chlorobiaceae</taxon>
        <taxon>Chlorobium/Pelodictyon group</taxon>
        <taxon>Chlorobium</taxon>
    </lineage>
</organism>
<gene>
    <name evidence="1" type="ORF">EKD02_01920</name>
</gene>
<evidence type="ECO:0000313" key="1">
    <source>
        <dbReference type="EMBL" id="RTY39455.1"/>
    </source>
</evidence>